<organism evidence="8 9">
    <name type="scientific">Candidatus Pelethenecus faecipullorum</name>
    <dbReference type="NCBI Taxonomy" id="2840900"/>
    <lineage>
        <taxon>Bacteria</taxon>
        <taxon>Bacillati</taxon>
        <taxon>Mycoplasmatota</taxon>
        <taxon>Mollicutes</taxon>
        <taxon>Candidatus Pelethenecus</taxon>
    </lineage>
</organism>
<evidence type="ECO:0000313" key="8">
    <source>
        <dbReference type="EMBL" id="HIT49905.1"/>
    </source>
</evidence>
<sequence>MRRRDARILAMQVLYAYDFNQITIEEALQTVMVEDDPVAKEMVFHCYRHLTQVDELIEGSLENYHMNRLNLVDKAILRLAVSEMLTDQPRNIIINEALEITKQFSDQGDHKATAFNNRLLDKINKKLKQVN</sequence>
<dbReference type="AlphaFoldDB" id="A0A9D1GQU3"/>
<gene>
    <name evidence="6 8" type="primary">nusB</name>
    <name evidence="8" type="ORF">IAD46_02650</name>
</gene>
<accession>A0A9D1GQU3</accession>
<dbReference type="PANTHER" id="PTHR11078">
    <property type="entry name" value="N UTILIZATION SUBSTANCE PROTEIN B-RELATED"/>
    <property type="match status" value="1"/>
</dbReference>
<evidence type="ECO:0000256" key="3">
    <source>
        <dbReference type="ARBA" id="ARBA00022884"/>
    </source>
</evidence>
<dbReference type="GO" id="GO:0003723">
    <property type="term" value="F:RNA binding"/>
    <property type="evidence" value="ECO:0007669"/>
    <property type="project" value="UniProtKB-UniRule"/>
</dbReference>
<evidence type="ECO:0000256" key="5">
    <source>
        <dbReference type="ARBA" id="ARBA00023163"/>
    </source>
</evidence>
<dbReference type="Proteomes" id="UP000886758">
    <property type="component" value="Unassembled WGS sequence"/>
</dbReference>
<dbReference type="Pfam" id="PF01029">
    <property type="entry name" value="NusB"/>
    <property type="match status" value="1"/>
</dbReference>
<keyword evidence="4 6" id="KW-0805">Transcription regulation</keyword>
<dbReference type="InterPro" id="IPR006027">
    <property type="entry name" value="NusB_RsmB_TIM44"/>
</dbReference>
<evidence type="ECO:0000313" key="9">
    <source>
        <dbReference type="Proteomes" id="UP000886758"/>
    </source>
</evidence>
<comment type="function">
    <text evidence="6">Involved in transcription antitermination. Required for transcription of ribosomal RNA (rRNA) genes. Binds specifically to the boxA antiterminator sequence of the ribosomal RNA (rrn) operons.</text>
</comment>
<dbReference type="EMBL" id="DVLF01000084">
    <property type="protein sequence ID" value="HIT49905.1"/>
    <property type="molecule type" value="Genomic_DNA"/>
</dbReference>
<dbReference type="NCBIfam" id="TIGR01951">
    <property type="entry name" value="nusB"/>
    <property type="match status" value="1"/>
</dbReference>
<proteinExistence type="inferred from homology"/>
<evidence type="ECO:0000256" key="4">
    <source>
        <dbReference type="ARBA" id="ARBA00023015"/>
    </source>
</evidence>
<dbReference type="GO" id="GO:0005829">
    <property type="term" value="C:cytosol"/>
    <property type="evidence" value="ECO:0007669"/>
    <property type="project" value="TreeGrafter"/>
</dbReference>
<dbReference type="InterPro" id="IPR011605">
    <property type="entry name" value="NusB_fam"/>
</dbReference>
<keyword evidence="2 6" id="KW-0889">Transcription antitermination</keyword>
<evidence type="ECO:0000256" key="1">
    <source>
        <dbReference type="ARBA" id="ARBA00005952"/>
    </source>
</evidence>
<dbReference type="GO" id="GO:0006353">
    <property type="term" value="P:DNA-templated transcription termination"/>
    <property type="evidence" value="ECO:0007669"/>
    <property type="project" value="UniProtKB-UniRule"/>
</dbReference>
<comment type="similarity">
    <text evidence="1 6">Belongs to the NusB family.</text>
</comment>
<feature type="domain" description="NusB/RsmB/TIM44" evidence="7">
    <location>
        <begin position="5"/>
        <end position="125"/>
    </location>
</feature>
<comment type="caution">
    <text evidence="8">The sequence shown here is derived from an EMBL/GenBank/DDBJ whole genome shotgun (WGS) entry which is preliminary data.</text>
</comment>
<dbReference type="SUPFAM" id="SSF48013">
    <property type="entry name" value="NusB-like"/>
    <property type="match status" value="1"/>
</dbReference>
<name>A0A9D1GQU3_9MOLU</name>
<dbReference type="InterPro" id="IPR035926">
    <property type="entry name" value="NusB-like_sf"/>
</dbReference>
<evidence type="ECO:0000256" key="2">
    <source>
        <dbReference type="ARBA" id="ARBA00022814"/>
    </source>
</evidence>
<dbReference type="Gene3D" id="1.10.940.10">
    <property type="entry name" value="NusB-like"/>
    <property type="match status" value="1"/>
</dbReference>
<dbReference type="PANTHER" id="PTHR11078:SF3">
    <property type="entry name" value="ANTITERMINATION NUSB DOMAIN-CONTAINING PROTEIN"/>
    <property type="match status" value="1"/>
</dbReference>
<reference evidence="8" key="2">
    <citation type="journal article" date="2021" name="PeerJ">
        <title>Extensive microbial diversity within the chicken gut microbiome revealed by metagenomics and culture.</title>
        <authorList>
            <person name="Gilroy R."/>
            <person name="Ravi A."/>
            <person name="Getino M."/>
            <person name="Pursley I."/>
            <person name="Horton D.L."/>
            <person name="Alikhan N.F."/>
            <person name="Baker D."/>
            <person name="Gharbi K."/>
            <person name="Hall N."/>
            <person name="Watson M."/>
            <person name="Adriaenssens E.M."/>
            <person name="Foster-Nyarko E."/>
            <person name="Jarju S."/>
            <person name="Secka A."/>
            <person name="Antonio M."/>
            <person name="Oren A."/>
            <person name="Chaudhuri R.R."/>
            <person name="La Ragione R."/>
            <person name="Hildebrand F."/>
            <person name="Pallen M.J."/>
        </authorList>
    </citation>
    <scope>NUCLEOTIDE SEQUENCE</scope>
    <source>
        <strain evidence="8">ChiW17-6978</strain>
    </source>
</reference>
<evidence type="ECO:0000259" key="7">
    <source>
        <dbReference type="Pfam" id="PF01029"/>
    </source>
</evidence>
<dbReference type="HAMAP" id="MF_00073">
    <property type="entry name" value="NusB"/>
    <property type="match status" value="1"/>
</dbReference>
<protein>
    <recommendedName>
        <fullName evidence="6">Transcription antitermination protein NusB</fullName>
    </recommendedName>
    <alternativeName>
        <fullName evidence="6">Antitermination factor NusB</fullName>
    </alternativeName>
</protein>
<keyword evidence="3 6" id="KW-0694">RNA-binding</keyword>
<keyword evidence="5 6" id="KW-0804">Transcription</keyword>
<evidence type="ECO:0000256" key="6">
    <source>
        <dbReference type="HAMAP-Rule" id="MF_00073"/>
    </source>
</evidence>
<dbReference type="GO" id="GO:0031564">
    <property type="term" value="P:transcription antitermination"/>
    <property type="evidence" value="ECO:0007669"/>
    <property type="project" value="UniProtKB-KW"/>
</dbReference>
<reference evidence="8" key="1">
    <citation type="submission" date="2020-10" db="EMBL/GenBank/DDBJ databases">
        <authorList>
            <person name="Gilroy R."/>
        </authorList>
    </citation>
    <scope>NUCLEOTIDE SEQUENCE</scope>
    <source>
        <strain evidence="8">ChiW17-6978</strain>
    </source>
</reference>